<proteinExistence type="predicted"/>
<protein>
    <submittedName>
        <fullName evidence="1">Phage protein Gp19/Gp15/Gp42</fullName>
    </submittedName>
</protein>
<dbReference type="EMBL" id="UFXP01000001">
    <property type="protein sequence ID" value="STC76436.1"/>
    <property type="molecule type" value="Genomic_DNA"/>
</dbReference>
<evidence type="ECO:0000313" key="1">
    <source>
        <dbReference type="EMBL" id="STC76436.1"/>
    </source>
</evidence>
<dbReference type="Proteomes" id="UP000254287">
    <property type="component" value="Unassembled WGS sequence"/>
</dbReference>
<evidence type="ECO:0000313" key="2">
    <source>
        <dbReference type="Proteomes" id="UP000254287"/>
    </source>
</evidence>
<gene>
    <name evidence="1" type="ORF">NCTC10289_00962</name>
</gene>
<dbReference type="InterPro" id="IPR018963">
    <property type="entry name" value="Mycophage_D29_Gp19"/>
</dbReference>
<sequence>MEISVPEIESRLPRPLSADERPRMKALLDDAVEYLEVEFQKCGCSLDAALARTPWLESVVRRVIREMVSAAVLVGPNVGMRSASSTTGPQSDSITFADVDSVGWGGVRLTPAQRLDLGLCMPGGARGKFPRPAYWPERIC</sequence>
<accession>A0A376CWC8</accession>
<organism evidence="1 2">
    <name type="scientific">Corynebacterium minutissimum</name>
    <dbReference type="NCBI Taxonomy" id="38301"/>
    <lineage>
        <taxon>Bacteria</taxon>
        <taxon>Bacillati</taxon>
        <taxon>Actinomycetota</taxon>
        <taxon>Actinomycetes</taxon>
        <taxon>Mycobacteriales</taxon>
        <taxon>Corynebacteriaceae</taxon>
        <taxon>Corynebacterium</taxon>
    </lineage>
</organism>
<dbReference type="Pfam" id="PF09355">
    <property type="entry name" value="Phage_Gp19"/>
    <property type="match status" value="1"/>
</dbReference>
<dbReference type="AlphaFoldDB" id="A0A376CWC8"/>
<name>A0A376CWC8_9CORY</name>
<dbReference type="RefSeq" id="WP_115021545.1">
    <property type="nucleotide sequence ID" value="NZ_CP069533.1"/>
</dbReference>
<reference evidence="1 2" key="1">
    <citation type="submission" date="2018-06" db="EMBL/GenBank/DDBJ databases">
        <authorList>
            <consortium name="Pathogen Informatics"/>
            <person name="Doyle S."/>
        </authorList>
    </citation>
    <scope>NUCLEOTIDE SEQUENCE [LARGE SCALE GENOMIC DNA]</scope>
    <source>
        <strain evidence="1 2">NCTC10289</strain>
    </source>
</reference>